<comment type="caution">
    <text evidence="2">The sequence shown here is derived from an EMBL/GenBank/DDBJ whole genome shotgun (WGS) entry which is preliminary data.</text>
</comment>
<proteinExistence type="predicted"/>
<dbReference type="AlphaFoldDB" id="A0A4Y2AIQ1"/>
<protein>
    <submittedName>
        <fullName evidence="2">Uncharacterized protein</fullName>
    </submittedName>
</protein>
<accession>A0A4Y2AIQ1</accession>
<reference evidence="2 3" key="1">
    <citation type="journal article" date="2019" name="Sci. Rep.">
        <title>Orb-weaving spider Araneus ventricosus genome elucidates the spidroin gene catalogue.</title>
        <authorList>
            <person name="Kono N."/>
            <person name="Nakamura H."/>
            <person name="Ohtoshi R."/>
            <person name="Moran D.A.P."/>
            <person name="Shinohara A."/>
            <person name="Yoshida Y."/>
            <person name="Fujiwara M."/>
            <person name="Mori M."/>
            <person name="Tomita M."/>
            <person name="Arakawa K."/>
        </authorList>
    </citation>
    <scope>NUCLEOTIDE SEQUENCE [LARGE SCALE GENOMIC DNA]</scope>
</reference>
<keyword evidence="3" id="KW-1185">Reference proteome</keyword>
<evidence type="ECO:0000313" key="2">
    <source>
        <dbReference type="EMBL" id="GBL79065.1"/>
    </source>
</evidence>
<evidence type="ECO:0000256" key="1">
    <source>
        <dbReference type="SAM" id="MobiDB-lite"/>
    </source>
</evidence>
<dbReference type="Proteomes" id="UP000499080">
    <property type="component" value="Unassembled WGS sequence"/>
</dbReference>
<sequence>MIDKFPTIDDSDFPPLRGAAPPVEMADGPPSDEIEMESYDPLSRRVAELDREMHDCMGLLNILKRKFRGQVPPDYVQGLRDEAAG</sequence>
<gene>
    <name evidence="2" type="ORF">AVEN_49009_1</name>
</gene>
<feature type="region of interest" description="Disordered" evidence="1">
    <location>
        <begin position="1"/>
        <end position="35"/>
    </location>
</feature>
<name>A0A4Y2AIQ1_ARAVE</name>
<organism evidence="2 3">
    <name type="scientific">Araneus ventricosus</name>
    <name type="common">Orbweaver spider</name>
    <name type="synonym">Epeira ventricosa</name>
    <dbReference type="NCBI Taxonomy" id="182803"/>
    <lineage>
        <taxon>Eukaryota</taxon>
        <taxon>Metazoa</taxon>
        <taxon>Ecdysozoa</taxon>
        <taxon>Arthropoda</taxon>
        <taxon>Chelicerata</taxon>
        <taxon>Arachnida</taxon>
        <taxon>Araneae</taxon>
        <taxon>Araneomorphae</taxon>
        <taxon>Entelegynae</taxon>
        <taxon>Araneoidea</taxon>
        <taxon>Araneidae</taxon>
        <taxon>Araneus</taxon>
    </lineage>
</organism>
<evidence type="ECO:0000313" key="3">
    <source>
        <dbReference type="Proteomes" id="UP000499080"/>
    </source>
</evidence>
<dbReference type="EMBL" id="BGPR01000017">
    <property type="protein sequence ID" value="GBL79065.1"/>
    <property type="molecule type" value="Genomic_DNA"/>
</dbReference>